<dbReference type="HOGENOM" id="CLU_104078_0_0_4"/>
<dbReference type="eggNOG" id="COG3613">
    <property type="taxonomic scope" value="Bacteria"/>
</dbReference>
<reference evidence="1" key="1">
    <citation type="submission" date="2005-08" db="EMBL/GenBank/DDBJ databases">
        <title>Complete sequence of Dechloromonas aromatica RCB.</title>
        <authorList>
            <person name="Salinero K.K."/>
            <person name="Copeland A."/>
            <person name="Lucas S."/>
            <person name="Lapidus A."/>
            <person name="Barry K."/>
            <person name="Detter J.C."/>
            <person name="Glavina T."/>
            <person name="Hammon N."/>
            <person name="Israni S."/>
            <person name="Pitluck S."/>
            <person name="Di Bartolo G."/>
            <person name="Trong S."/>
            <person name="Schmutz J."/>
            <person name="Larimer F."/>
            <person name="Land M."/>
            <person name="Ivanova N."/>
            <person name="Richardson P."/>
        </authorList>
    </citation>
    <scope>NUCLEOTIDE SEQUENCE</scope>
    <source>
        <strain evidence="1">RCB</strain>
    </source>
</reference>
<proteinExistence type="predicted"/>
<protein>
    <submittedName>
        <fullName evidence="1">Nucleoside 2-deoxyribosyltransferase</fullName>
    </submittedName>
</protein>
<dbReference type="Gene3D" id="3.40.50.450">
    <property type="match status" value="1"/>
</dbReference>
<name>Q47ET2_DECAR</name>
<dbReference type="AlphaFoldDB" id="Q47ET2"/>
<dbReference type="PANTHER" id="PTHR15364:SF0">
    <property type="entry name" value="2'-DEOXYNUCLEOSIDE 5'-PHOSPHATE N-HYDROLASE 1"/>
    <property type="match status" value="1"/>
</dbReference>
<dbReference type="KEGG" id="dar:Daro_1903"/>
<dbReference type="InterPro" id="IPR007710">
    <property type="entry name" value="Nucleoside_deoxyribTrfase"/>
</dbReference>
<dbReference type="GO" id="GO:0009159">
    <property type="term" value="P:deoxyribonucleoside monophosphate catabolic process"/>
    <property type="evidence" value="ECO:0007669"/>
    <property type="project" value="TreeGrafter"/>
</dbReference>
<dbReference type="Pfam" id="PF05014">
    <property type="entry name" value="Nuc_deoxyrib_tr"/>
    <property type="match status" value="1"/>
</dbReference>
<dbReference type="SUPFAM" id="SSF52309">
    <property type="entry name" value="N-(deoxy)ribosyltransferase-like"/>
    <property type="match status" value="1"/>
</dbReference>
<dbReference type="GO" id="GO:0070694">
    <property type="term" value="F:5-hydroxymethyl-dUMP N-hydrolase activity"/>
    <property type="evidence" value="ECO:0007669"/>
    <property type="project" value="TreeGrafter"/>
</dbReference>
<dbReference type="InterPro" id="IPR051239">
    <property type="entry name" value="2'-dNMP_N-hydrolase"/>
</dbReference>
<dbReference type="PANTHER" id="PTHR15364">
    <property type="entry name" value="2'-DEOXYNUCLEOSIDE 5'-PHOSPHATE N-HYDROLASE 1"/>
    <property type="match status" value="1"/>
</dbReference>
<sequence>MKIYFAGPDVFRQDALAWADEVRRLCRQHGHQALIPLDGVETTARGIYHANIEQIRSADAVLANLNPFRGCEPDSGTCVEVGFALALGKRVVGYLAAAETTTERVARLFGRELEVHDGRPVDHDGMFVEDFGLALNLMLAVPVPLVIGGLPEAILALAEA</sequence>
<organism evidence="1">
    <name type="scientific">Dechloromonas aromatica (strain RCB)</name>
    <dbReference type="NCBI Taxonomy" id="159087"/>
    <lineage>
        <taxon>Bacteria</taxon>
        <taxon>Pseudomonadati</taxon>
        <taxon>Pseudomonadota</taxon>
        <taxon>Betaproteobacteria</taxon>
        <taxon>Rhodocyclales</taxon>
        <taxon>Azonexaceae</taxon>
        <taxon>Dechloromonas</taxon>
    </lineage>
</organism>
<dbReference type="OrthoDB" id="9795789at2"/>
<dbReference type="GO" id="GO:0016740">
    <property type="term" value="F:transferase activity"/>
    <property type="evidence" value="ECO:0007669"/>
    <property type="project" value="UniProtKB-KW"/>
</dbReference>
<gene>
    <name evidence="1" type="ordered locus">Daro_1903</name>
</gene>
<keyword evidence="1" id="KW-0808">Transferase</keyword>
<evidence type="ECO:0000313" key="1">
    <source>
        <dbReference type="EMBL" id="AAZ46649.1"/>
    </source>
</evidence>
<dbReference type="EMBL" id="CP000089">
    <property type="protein sequence ID" value="AAZ46649.1"/>
    <property type="molecule type" value="Genomic_DNA"/>
</dbReference>
<accession>Q47ET2</accession>